<dbReference type="OrthoDB" id="6315306at2"/>
<dbReference type="AlphaFoldDB" id="A0A0A7EGJ9"/>
<feature type="transmembrane region" description="Helical" evidence="1">
    <location>
        <begin position="100"/>
        <end position="118"/>
    </location>
</feature>
<dbReference type="STRING" id="1348114.OM33_11170"/>
<feature type="transmembrane region" description="Helical" evidence="1">
    <location>
        <begin position="12"/>
        <end position="30"/>
    </location>
</feature>
<evidence type="ECO:0000313" key="3">
    <source>
        <dbReference type="Proteomes" id="UP000030341"/>
    </source>
</evidence>
<dbReference type="HOGENOM" id="CLU_1990747_0_0_6"/>
<dbReference type="RefSeq" id="WP_038641730.1">
    <property type="nucleotide sequence ID" value="NZ_CP009888.1"/>
</dbReference>
<dbReference type="KEGG" id="pseo:OM33_11170"/>
<feature type="transmembrane region" description="Helical" evidence="1">
    <location>
        <begin position="36"/>
        <end position="56"/>
    </location>
</feature>
<gene>
    <name evidence="2" type="ORF">OM33_11170</name>
</gene>
<dbReference type="Proteomes" id="UP000030341">
    <property type="component" value="Chromosome 1"/>
</dbReference>
<dbReference type="EMBL" id="CP009888">
    <property type="protein sequence ID" value="AIY65653.1"/>
    <property type="molecule type" value="Genomic_DNA"/>
</dbReference>
<protein>
    <submittedName>
        <fullName evidence="2">Uncharacterized protein</fullName>
    </submittedName>
</protein>
<proteinExistence type="predicted"/>
<name>A0A0A7EGJ9_9GAMM</name>
<keyword evidence="3" id="KW-1185">Reference proteome</keyword>
<reference evidence="2 3" key="1">
    <citation type="submission" date="2014-11" db="EMBL/GenBank/DDBJ databases">
        <title>Complete Genome Sequence of Pseudoalteromonas sp. Strain OCN003 Isolated from Kaneohe Bay, Oahu, Hawaii.</title>
        <authorList>
            <person name="Beurmann S."/>
            <person name="Videau P."/>
            <person name="Ushijima B."/>
            <person name="Smith A.M."/>
            <person name="Aeby G.S."/>
            <person name="Callahan S.M."/>
            <person name="Belcaid M."/>
        </authorList>
    </citation>
    <scope>NUCLEOTIDE SEQUENCE [LARGE SCALE GENOMIC DNA]</scope>
    <source>
        <strain evidence="2 3">OCN003</strain>
    </source>
</reference>
<keyword evidence="1" id="KW-0472">Membrane</keyword>
<evidence type="ECO:0000256" key="1">
    <source>
        <dbReference type="SAM" id="Phobius"/>
    </source>
</evidence>
<keyword evidence="1" id="KW-0812">Transmembrane</keyword>
<evidence type="ECO:0000313" key="2">
    <source>
        <dbReference type="EMBL" id="AIY65653.1"/>
    </source>
</evidence>
<dbReference type="eggNOG" id="ENOG5030YDG">
    <property type="taxonomic scope" value="Bacteria"/>
</dbReference>
<sequence length="125" mass="14593">MNNLFLREKESWSIWLIWGIVSAIAVYITASQSHNISHIVFIKLGVFSLLTWYMAYLKRFSFWRAMKISLVVFSIAVTPVLFFNFEALSLLKNADFIKKIIFLLAITVIFSLICSLIARQPKEYY</sequence>
<keyword evidence="1" id="KW-1133">Transmembrane helix</keyword>
<feature type="transmembrane region" description="Helical" evidence="1">
    <location>
        <begin position="68"/>
        <end position="88"/>
    </location>
</feature>
<accession>A0A0A7EGJ9</accession>
<organism evidence="2 3">
    <name type="scientific">Pseudoalteromonas piratica</name>
    <dbReference type="NCBI Taxonomy" id="1348114"/>
    <lineage>
        <taxon>Bacteria</taxon>
        <taxon>Pseudomonadati</taxon>
        <taxon>Pseudomonadota</taxon>
        <taxon>Gammaproteobacteria</taxon>
        <taxon>Alteromonadales</taxon>
        <taxon>Pseudoalteromonadaceae</taxon>
        <taxon>Pseudoalteromonas</taxon>
    </lineage>
</organism>